<keyword evidence="1" id="KW-1133">Transmembrane helix</keyword>
<dbReference type="Pfam" id="PF07963">
    <property type="entry name" value="N_methyl"/>
    <property type="match status" value="1"/>
</dbReference>
<gene>
    <name evidence="2" type="ORF">CLV67_10670</name>
</gene>
<proteinExistence type="predicted"/>
<dbReference type="AlphaFoldDB" id="A0A2T0KDC3"/>
<keyword evidence="1" id="KW-0472">Membrane</keyword>
<protein>
    <submittedName>
        <fullName evidence="2">Prepilin-type N-terminal cleavage/methylation domain-containing protein</fullName>
    </submittedName>
</protein>
<evidence type="ECO:0000313" key="3">
    <source>
        <dbReference type="Proteomes" id="UP000239415"/>
    </source>
</evidence>
<comment type="caution">
    <text evidence="2">The sequence shown here is derived from an EMBL/GenBank/DDBJ whole genome shotgun (WGS) entry which is preliminary data.</text>
</comment>
<dbReference type="RefSeq" id="WP_203736835.1">
    <property type="nucleotide sequence ID" value="NZ_BOMO01000001.1"/>
</dbReference>
<reference evidence="2 3" key="1">
    <citation type="submission" date="2018-03" db="EMBL/GenBank/DDBJ databases">
        <title>Genomic Encyclopedia of Archaeal and Bacterial Type Strains, Phase II (KMG-II): from individual species to whole genera.</title>
        <authorList>
            <person name="Goeker M."/>
        </authorList>
    </citation>
    <scope>NUCLEOTIDE SEQUENCE [LARGE SCALE GENOMIC DNA]</scope>
    <source>
        <strain evidence="2 3">DSM 43146</strain>
    </source>
</reference>
<organism evidence="2 3">
    <name type="scientific">Actinoplanes italicus</name>
    <dbReference type="NCBI Taxonomy" id="113567"/>
    <lineage>
        <taxon>Bacteria</taxon>
        <taxon>Bacillati</taxon>
        <taxon>Actinomycetota</taxon>
        <taxon>Actinomycetes</taxon>
        <taxon>Micromonosporales</taxon>
        <taxon>Micromonosporaceae</taxon>
        <taxon>Actinoplanes</taxon>
    </lineage>
</organism>
<feature type="transmembrane region" description="Helical" evidence="1">
    <location>
        <begin position="12"/>
        <end position="37"/>
    </location>
</feature>
<accession>A0A2T0KDC3</accession>
<dbReference type="EMBL" id="PVMZ01000006">
    <property type="protein sequence ID" value="PRX21296.1"/>
    <property type="molecule type" value="Genomic_DNA"/>
</dbReference>
<keyword evidence="1" id="KW-0812">Transmembrane</keyword>
<keyword evidence="3" id="KW-1185">Reference proteome</keyword>
<dbReference type="PROSITE" id="PS00409">
    <property type="entry name" value="PROKAR_NTER_METHYL"/>
    <property type="match status" value="1"/>
</dbReference>
<evidence type="ECO:0000256" key="1">
    <source>
        <dbReference type="SAM" id="Phobius"/>
    </source>
</evidence>
<dbReference type="NCBIfam" id="TIGR02532">
    <property type="entry name" value="IV_pilin_GFxxxE"/>
    <property type="match status" value="1"/>
</dbReference>
<dbReference type="Proteomes" id="UP000239415">
    <property type="component" value="Unassembled WGS sequence"/>
</dbReference>
<sequence length="220" mass="24347">MRRRREDGGYSLVEVMVAASLMAVVTAVTLTAIIQIYSGVNRAEETVTVRDRIDVSFRRLDKELRYATWISDAKAVNGRWYFEYALPPVTDSNNVRQYPCRQVVLNKGVLTMASWNQPSTTPGTPFIIAEGVTADATKGPVEIYMPEDKSYALSGSNPVGVGTAFEAQYVQIRLRFTVNSGKVTLPFDSIYTTQNIDRDLAKRITSGSLTSDCSKGRPTT</sequence>
<dbReference type="InterPro" id="IPR012902">
    <property type="entry name" value="N_methyl_site"/>
</dbReference>
<evidence type="ECO:0000313" key="2">
    <source>
        <dbReference type="EMBL" id="PRX21296.1"/>
    </source>
</evidence>
<name>A0A2T0KDC3_9ACTN</name>